<dbReference type="Proteomes" id="UP000247454">
    <property type="component" value="Unassembled WGS sequence"/>
</dbReference>
<accession>A0A318T949</accession>
<dbReference type="RefSeq" id="WP_110752785.1">
    <property type="nucleotide sequence ID" value="NZ_QJTF01000015.1"/>
</dbReference>
<dbReference type="PANTHER" id="PTHR12219:SF8">
    <property type="entry name" value="NADH DEHYDROGENASE [UBIQUINONE] IRON-SULFUR PROTEIN 4, MITOCHONDRIAL"/>
    <property type="match status" value="1"/>
</dbReference>
<evidence type="ECO:0000313" key="8">
    <source>
        <dbReference type="EMBL" id="PYE87213.1"/>
    </source>
</evidence>
<dbReference type="EMBL" id="QJTF01000015">
    <property type="protein sequence ID" value="PYE87213.1"/>
    <property type="molecule type" value="Genomic_DNA"/>
</dbReference>
<protein>
    <submittedName>
        <fullName evidence="8">ETC complex I subunit-like protein</fullName>
    </submittedName>
</protein>
<keyword evidence="2" id="KW-0813">Transport</keyword>
<reference evidence="8 9" key="1">
    <citation type="submission" date="2018-06" db="EMBL/GenBank/DDBJ databases">
        <title>Genomic Encyclopedia of Type Strains, Phase III (KMG-III): the genomes of soil and plant-associated and newly described type strains.</title>
        <authorList>
            <person name="Whitman W."/>
        </authorList>
    </citation>
    <scope>NUCLEOTIDE SEQUENCE [LARGE SCALE GENOMIC DNA]</scope>
    <source>
        <strain evidence="8 9">ORS 1419</strain>
    </source>
</reference>
<keyword evidence="5" id="KW-0249">Electron transport</keyword>
<evidence type="ECO:0000256" key="3">
    <source>
        <dbReference type="ARBA" id="ARBA00022660"/>
    </source>
</evidence>
<feature type="region of interest" description="Disordered" evidence="7">
    <location>
        <begin position="79"/>
        <end position="101"/>
    </location>
</feature>
<proteinExistence type="predicted"/>
<keyword evidence="9" id="KW-1185">Reference proteome</keyword>
<comment type="subcellular location">
    <subcellularLocation>
        <location evidence="1">Membrane</location>
    </subcellularLocation>
</comment>
<organism evidence="8 9">
    <name type="scientific">Phyllobacterium leguminum</name>
    <dbReference type="NCBI Taxonomy" id="314237"/>
    <lineage>
        <taxon>Bacteria</taxon>
        <taxon>Pseudomonadati</taxon>
        <taxon>Pseudomonadota</taxon>
        <taxon>Alphaproteobacteria</taxon>
        <taxon>Hyphomicrobiales</taxon>
        <taxon>Phyllobacteriaceae</taxon>
        <taxon>Phyllobacterium</taxon>
    </lineage>
</organism>
<gene>
    <name evidence="8" type="ORF">C7477_11568</name>
</gene>
<sequence length="101" mass="11738">MVARIYRPAKTAMQSGKAKTTEWLLEFEPESPRKVEPLMGYTSSGDMKSQIKLFFGTKEEAVAYAEKNGIPYRLDEPKEAARRKVSYSDNFKYDRQQPWTH</sequence>
<evidence type="ECO:0000256" key="4">
    <source>
        <dbReference type="ARBA" id="ARBA00022946"/>
    </source>
</evidence>
<keyword evidence="4" id="KW-0809">Transit peptide</keyword>
<dbReference type="GO" id="GO:0022900">
    <property type="term" value="P:electron transport chain"/>
    <property type="evidence" value="ECO:0007669"/>
    <property type="project" value="InterPro"/>
</dbReference>
<dbReference type="PANTHER" id="PTHR12219">
    <property type="entry name" value="NADH-UBIQUINONE OXIDOREDUCTASE"/>
    <property type="match status" value="1"/>
</dbReference>
<evidence type="ECO:0000313" key="9">
    <source>
        <dbReference type="Proteomes" id="UP000247454"/>
    </source>
</evidence>
<dbReference type="GO" id="GO:0016020">
    <property type="term" value="C:membrane"/>
    <property type="evidence" value="ECO:0007669"/>
    <property type="project" value="UniProtKB-SubCell"/>
</dbReference>
<evidence type="ECO:0000256" key="7">
    <source>
        <dbReference type="SAM" id="MobiDB-lite"/>
    </source>
</evidence>
<comment type="caution">
    <text evidence="8">The sequence shown here is derived from an EMBL/GenBank/DDBJ whole genome shotgun (WGS) entry which is preliminary data.</text>
</comment>
<keyword evidence="3" id="KW-0679">Respiratory chain</keyword>
<dbReference type="InterPro" id="IPR006885">
    <property type="entry name" value="NADH_UbQ_FeS_4_mit-like"/>
</dbReference>
<dbReference type="InterPro" id="IPR038532">
    <property type="entry name" value="NDUFS4-like_sf"/>
</dbReference>
<dbReference type="Pfam" id="PF04800">
    <property type="entry name" value="NDUS4"/>
    <property type="match status" value="1"/>
</dbReference>
<evidence type="ECO:0000256" key="2">
    <source>
        <dbReference type="ARBA" id="ARBA00022448"/>
    </source>
</evidence>
<evidence type="ECO:0000256" key="6">
    <source>
        <dbReference type="ARBA" id="ARBA00023136"/>
    </source>
</evidence>
<name>A0A318T949_9HYPH</name>
<dbReference type="Gene3D" id="3.30.160.190">
    <property type="entry name" value="atu1810 like domain"/>
    <property type="match status" value="1"/>
</dbReference>
<evidence type="ECO:0000256" key="5">
    <source>
        <dbReference type="ARBA" id="ARBA00022982"/>
    </source>
</evidence>
<dbReference type="OrthoDB" id="9799572at2"/>
<keyword evidence="6" id="KW-0472">Membrane</keyword>
<dbReference type="AlphaFoldDB" id="A0A318T949"/>
<evidence type="ECO:0000256" key="1">
    <source>
        <dbReference type="ARBA" id="ARBA00004370"/>
    </source>
</evidence>